<keyword evidence="3" id="KW-0418">Kinase</keyword>
<dbReference type="SUPFAM" id="SSF46785">
    <property type="entry name" value="Winged helix' DNA-binding domain"/>
    <property type="match status" value="1"/>
</dbReference>
<accession>A0A1G6KVL1</accession>
<gene>
    <name evidence="3" type="ORF">SAMN05421872_10218</name>
</gene>
<keyword evidence="3" id="KW-0808">Transferase</keyword>
<comment type="similarity">
    <text evidence="1">Belongs to the ROK (NagC/XylR) family.</text>
</comment>
<dbReference type="InterPro" id="IPR043129">
    <property type="entry name" value="ATPase_NBD"/>
</dbReference>
<dbReference type="InterPro" id="IPR036388">
    <property type="entry name" value="WH-like_DNA-bd_sf"/>
</dbReference>
<dbReference type="GO" id="GO:0016301">
    <property type="term" value="F:kinase activity"/>
    <property type="evidence" value="ECO:0007669"/>
    <property type="project" value="UniProtKB-KW"/>
</dbReference>
<dbReference type="InterPro" id="IPR049874">
    <property type="entry name" value="ROK_cs"/>
</dbReference>
<dbReference type="InterPro" id="IPR012318">
    <property type="entry name" value="HTH_CRP"/>
</dbReference>
<name>A0A1G6KVL1_9ACTN</name>
<protein>
    <submittedName>
        <fullName evidence="3">Sugar kinase of the NBD/HSP70 family, may contain an N-terminal HTH domain</fullName>
    </submittedName>
</protein>
<dbReference type="PROSITE" id="PS01125">
    <property type="entry name" value="ROK"/>
    <property type="match status" value="1"/>
</dbReference>
<dbReference type="GO" id="GO:0006355">
    <property type="term" value="P:regulation of DNA-templated transcription"/>
    <property type="evidence" value="ECO:0007669"/>
    <property type="project" value="InterPro"/>
</dbReference>
<dbReference type="GO" id="GO:0003677">
    <property type="term" value="F:DNA binding"/>
    <property type="evidence" value="ECO:0007669"/>
    <property type="project" value="InterPro"/>
</dbReference>
<dbReference type="PANTHER" id="PTHR18964:SF149">
    <property type="entry name" value="BIFUNCTIONAL UDP-N-ACETYLGLUCOSAMINE 2-EPIMERASE_N-ACETYLMANNOSAMINE KINASE"/>
    <property type="match status" value="1"/>
</dbReference>
<organism evidence="3 4">
    <name type="scientific">Nocardioides lianchengensis</name>
    <dbReference type="NCBI Taxonomy" id="1045774"/>
    <lineage>
        <taxon>Bacteria</taxon>
        <taxon>Bacillati</taxon>
        <taxon>Actinomycetota</taxon>
        <taxon>Actinomycetes</taxon>
        <taxon>Propionibacteriales</taxon>
        <taxon>Nocardioidaceae</taxon>
        <taxon>Nocardioides</taxon>
    </lineage>
</organism>
<dbReference type="AlphaFoldDB" id="A0A1G6KVL1"/>
<dbReference type="Gene3D" id="1.10.10.10">
    <property type="entry name" value="Winged helix-like DNA-binding domain superfamily/Winged helix DNA-binding domain"/>
    <property type="match status" value="1"/>
</dbReference>
<dbReference type="InterPro" id="IPR000600">
    <property type="entry name" value="ROK"/>
</dbReference>
<keyword evidence="4" id="KW-1185">Reference proteome</keyword>
<dbReference type="InterPro" id="IPR036390">
    <property type="entry name" value="WH_DNA-bd_sf"/>
</dbReference>
<dbReference type="Pfam" id="PF13545">
    <property type="entry name" value="HTH_Crp_2"/>
    <property type="match status" value="1"/>
</dbReference>
<dbReference type="EMBL" id="FMZM01000002">
    <property type="protein sequence ID" value="SDC35024.1"/>
    <property type="molecule type" value="Genomic_DNA"/>
</dbReference>
<sequence length="375" mass="38767">MTQTTPVSRPLRPRGKLLQEDARRHHRSLLLQQLFREGPASRADLARTSGLTRVTVSDLVGQLVEEGLIEELGAPVESRVGKPPTLVGLAADATHIVAVDLSGDDRVTGAVLTLLGDVRERHELPIAGRRGAQAVELVHQLVRELVGRTTKPVLGIGVGTPGVVDHDGTVVDAPNLGWSGTTLAAGLREAFGLPVFVANDANTAVLGEHTFGDARDGGLMLLRIGTGVGAGLVLGGALLHGHRAAAGEIGHVVVDPAGATCACGRRGCLETLLAVPHLRERIAASDHDTALTEVGEQLGAALAPVVGTLNLHEVVLSGPAELLDGPLREAADRTIRARTMPVTGDELVVRTSTLGEDVVLVGAAVLVLAGQLGVS</sequence>
<evidence type="ECO:0000313" key="4">
    <source>
        <dbReference type="Proteomes" id="UP000199034"/>
    </source>
</evidence>
<dbReference type="RefSeq" id="WP_170866927.1">
    <property type="nucleotide sequence ID" value="NZ_FMZM01000002.1"/>
</dbReference>
<dbReference type="Gene3D" id="3.30.420.40">
    <property type="match status" value="3"/>
</dbReference>
<dbReference type="Pfam" id="PF00480">
    <property type="entry name" value="ROK"/>
    <property type="match status" value="1"/>
</dbReference>
<evidence type="ECO:0000259" key="2">
    <source>
        <dbReference type="Pfam" id="PF13545"/>
    </source>
</evidence>
<dbReference type="Proteomes" id="UP000199034">
    <property type="component" value="Unassembled WGS sequence"/>
</dbReference>
<feature type="domain" description="HTH crp-type" evidence="2">
    <location>
        <begin position="38"/>
        <end position="71"/>
    </location>
</feature>
<reference evidence="3 4" key="1">
    <citation type="submission" date="2016-10" db="EMBL/GenBank/DDBJ databases">
        <authorList>
            <person name="de Groot N.N."/>
        </authorList>
    </citation>
    <scope>NUCLEOTIDE SEQUENCE [LARGE SCALE GENOMIC DNA]</scope>
    <source>
        <strain evidence="3 4">CGMCC 4.6858</strain>
    </source>
</reference>
<dbReference type="SUPFAM" id="SSF53067">
    <property type="entry name" value="Actin-like ATPase domain"/>
    <property type="match status" value="1"/>
</dbReference>
<dbReference type="PANTHER" id="PTHR18964">
    <property type="entry name" value="ROK (REPRESSOR, ORF, KINASE) FAMILY"/>
    <property type="match status" value="1"/>
</dbReference>
<proteinExistence type="inferred from homology"/>
<evidence type="ECO:0000256" key="1">
    <source>
        <dbReference type="ARBA" id="ARBA00006479"/>
    </source>
</evidence>
<dbReference type="STRING" id="1045774.SAMN05421872_10218"/>
<evidence type="ECO:0000313" key="3">
    <source>
        <dbReference type="EMBL" id="SDC35024.1"/>
    </source>
</evidence>